<dbReference type="RefSeq" id="WP_169678248.1">
    <property type="nucleotide sequence ID" value="NZ_JABBNU010000002.1"/>
</dbReference>
<dbReference type="GO" id="GO:0008237">
    <property type="term" value="F:metallopeptidase activity"/>
    <property type="evidence" value="ECO:0007669"/>
    <property type="project" value="UniProtKB-KW"/>
</dbReference>
<evidence type="ECO:0000313" key="4">
    <source>
        <dbReference type="Proteomes" id="UP000559010"/>
    </source>
</evidence>
<feature type="domain" description="CAAX prenyl protease 2/Lysostaphin resistance protein A-like" evidence="2">
    <location>
        <begin position="137"/>
        <end position="230"/>
    </location>
</feature>
<evidence type="ECO:0000259" key="2">
    <source>
        <dbReference type="Pfam" id="PF02517"/>
    </source>
</evidence>
<dbReference type="AlphaFoldDB" id="A0A848J043"/>
<keyword evidence="4" id="KW-1185">Reference proteome</keyword>
<dbReference type="Pfam" id="PF02517">
    <property type="entry name" value="Rce1-like"/>
    <property type="match status" value="1"/>
</dbReference>
<feature type="transmembrane region" description="Helical" evidence="1">
    <location>
        <begin position="191"/>
        <end position="210"/>
    </location>
</feature>
<keyword evidence="3" id="KW-0378">Hydrolase</keyword>
<dbReference type="GO" id="GO:0004175">
    <property type="term" value="F:endopeptidase activity"/>
    <property type="evidence" value="ECO:0007669"/>
    <property type="project" value="UniProtKB-ARBA"/>
</dbReference>
<reference evidence="3 4" key="1">
    <citation type="submission" date="2020-04" db="EMBL/GenBank/DDBJ databases">
        <title>Flammeovirgaceae bacterium KN852 isolated from deep sea.</title>
        <authorList>
            <person name="Zhang D.-C."/>
        </authorList>
    </citation>
    <scope>NUCLEOTIDE SEQUENCE [LARGE SCALE GENOMIC DNA]</scope>
    <source>
        <strain evidence="3 4">KN852</strain>
    </source>
</reference>
<dbReference type="InterPro" id="IPR003675">
    <property type="entry name" value="Rce1/LyrA-like_dom"/>
</dbReference>
<keyword evidence="3" id="KW-0482">Metalloprotease</keyword>
<feature type="transmembrane region" description="Helical" evidence="1">
    <location>
        <begin position="20"/>
        <end position="41"/>
    </location>
</feature>
<feature type="transmembrane region" description="Helical" evidence="1">
    <location>
        <begin position="47"/>
        <end position="67"/>
    </location>
</feature>
<gene>
    <name evidence="3" type="ORF">HH304_04400</name>
</gene>
<comment type="caution">
    <text evidence="3">The sequence shown here is derived from an EMBL/GenBank/DDBJ whole genome shotgun (WGS) entry which is preliminary data.</text>
</comment>
<sequence length="320" mass="35659">MKNIFINPETNVIRAGWRLVIFLLLFSALNAVLMIGVRTILGGLPAAGTLWFFLLGIGATLASYITTEYITKNAFQSLGLRMGYVFKDILIGILISAFIMTLMYLTLLGFDLIRFDGFSWWSKEAGTLGAFTEASIWTALAVLFQFIVVAWWEELVFRGIILQNIAMGLNLKWGVFISTIGFAVLHATNPSATIMSTLIIMLITLKLVYAYMKTGQLWLAVGLHLGWNFFQASIFGFASSGHVSPALIAQTPIAPDWLSGGDFGAENSVVIIPFTLGSFYLIHLWVKFSRGLQRYKMFNYLVSDEDFNQANIKTEQNVLV</sequence>
<keyword evidence="1" id="KW-0812">Transmembrane</keyword>
<protein>
    <submittedName>
        <fullName evidence="3">CPBP family intramembrane metalloprotease</fullName>
    </submittedName>
</protein>
<name>A0A848J043_9BACT</name>
<dbReference type="GO" id="GO:0080120">
    <property type="term" value="P:CAAX-box protein maturation"/>
    <property type="evidence" value="ECO:0007669"/>
    <property type="project" value="UniProtKB-ARBA"/>
</dbReference>
<organism evidence="3 4">
    <name type="scientific">Marinigracilibium pacificum</name>
    <dbReference type="NCBI Taxonomy" id="2729599"/>
    <lineage>
        <taxon>Bacteria</taxon>
        <taxon>Pseudomonadati</taxon>
        <taxon>Bacteroidota</taxon>
        <taxon>Cytophagia</taxon>
        <taxon>Cytophagales</taxon>
        <taxon>Flammeovirgaceae</taxon>
        <taxon>Marinigracilibium</taxon>
    </lineage>
</organism>
<evidence type="ECO:0000313" key="3">
    <source>
        <dbReference type="EMBL" id="NMM47629.1"/>
    </source>
</evidence>
<keyword evidence="1" id="KW-0472">Membrane</keyword>
<dbReference type="GO" id="GO:0006508">
    <property type="term" value="P:proteolysis"/>
    <property type="evidence" value="ECO:0007669"/>
    <property type="project" value="UniProtKB-KW"/>
</dbReference>
<dbReference type="EMBL" id="JABBNU010000002">
    <property type="protein sequence ID" value="NMM47629.1"/>
    <property type="molecule type" value="Genomic_DNA"/>
</dbReference>
<feature type="transmembrane region" description="Helical" evidence="1">
    <location>
        <begin position="217"/>
        <end position="238"/>
    </location>
</feature>
<feature type="transmembrane region" description="Helical" evidence="1">
    <location>
        <begin position="130"/>
        <end position="152"/>
    </location>
</feature>
<keyword evidence="1" id="KW-1133">Transmembrane helix</keyword>
<dbReference type="Proteomes" id="UP000559010">
    <property type="component" value="Unassembled WGS sequence"/>
</dbReference>
<proteinExistence type="predicted"/>
<dbReference type="PANTHER" id="PTHR39430:SF1">
    <property type="entry name" value="PROTEASE"/>
    <property type="match status" value="1"/>
</dbReference>
<accession>A0A848J043</accession>
<feature type="transmembrane region" description="Helical" evidence="1">
    <location>
        <begin position="88"/>
        <end position="110"/>
    </location>
</feature>
<keyword evidence="3" id="KW-0645">Protease</keyword>
<evidence type="ECO:0000256" key="1">
    <source>
        <dbReference type="SAM" id="Phobius"/>
    </source>
</evidence>
<feature type="transmembrane region" description="Helical" evidence="1">
    <location>
        <begin position="268"/>
        <end position="286"/>
    </location>
</feature>
<feature type="transmembrane region" description="Helical" evidence="1">
    <location>
        <begin position="164"/>
        <end position="185"/>
    </location>
</feature>
<dbReference type="PANTHER" id="PTHR39430">
    <property type="entry name" value="MEMBRANE-ASSOCIATED PROTEASE-RELATED"/>
    <property type="match status" value="1"/>
</dbReference>